<dbReference type="InterPro" id="IPR024072">
    <property type="entry name" value="DHFR-like_dom_sf"/>
</dbReference>
<comment type="similarity">
    <text evidence="2 8 9">Belongs to the dihydrofolate reductase family.</text>
</comment>
<dbReference type="GO" id="GO:0046655">
    <property type="term" value="P:folic acid metabolic process"/>
    <property type="evidence" value="ECO:0007669"/>
    <property type="project" value="TreeGrafter"/>
</dbReference>
<dbReference type="UniPathway" id="UPA00077">
    <property type="reaction ID" value="UER00158"/>
</dbReference>
<dbReference type="InterPro" id="IPR017925">
    <property type="entry name" value="DHFR_CS"/>
</dbReference>
<dbReference type="Gene3D" id="3.40.430.10">
    <property type="entry name" value="Dihydrofolate Reductase, subunit A"/>
    <property type="match status" value="1"/>
</dbReference>
<comment type="catalytic activity">
    <reaction evidence="8">
        <text>(6S)-5,6,7,8-tetrahydrofolate + NADP(+) = 7,8-dihydrofolate + NADPH + H(+)</text>
        <dbReference type="Rhea" id="RHEA:15009"/>
        <dbReference type="ChEBI" id="CHEBI:15378"/>
        <dbReference type="ChEBI" id="CHEBI:57451"/>
        <dbReference type="ChEBI" id="CHEBI:57453"/>
        <dbReference type="ChEBI" id="CHEBI:57783"/>
        <dbReference type="ChEBI" id="CHEBI:58349"/>
        <dbReference type="EC" id="1.5.1.3"/>
    </reaction>
</comment>
<evidence type="ECO:0000256" key="2">
    <source>
        <dbReference type="ARBA" id="ARBA00009539"/>
    </source>
</evidence>
<comment type="function">
    <text evidence="7 8">Key enzyme in folate metabolism. Catalyzes an essential reaction for de novo glycine and purine synthesis, and for DNA precursor synthesis.</text>
</comment>
<dbReference type="FunFam" id="3.40.430.10:FF:000001">
    <property type="entry name" value="Dihydrofolate reductase"/>
    <property type="match status" value="1"/>
</dbReference>
<evidence type="ECO:0000256" key="6">
    <source>
        <dbReference type="ARBA" id="ARBA00023002"/>
    </source>
</evidence>
<organism evidence="11 12">
    <name type="scientific">Dolosicoccus paucivorans</name>
    <dbReference type="NCBI Taxonomy" id="84521"/>
    <lineage>
        <taxon>Bacteria</taxon>
        <taxon>Bacillati</taxon>
        <taxon>Bacillota</taxon>
        <taxon>Bacilli</taxon>
        <taxon>Lactobacillales</taxon>
        <taxon>Aerococcaceae</taxon>
        <taxon>Dolosicoccus</taxon>
    </lineage>
</organism>
<sequence>MITLIYAQDRQGGIGKDNKMPWHLPNDLKFFKKTTMGHSILMGRKTFESLNKRLLPGRQSIVLTRDAKYGQDIEGLKVVNSLEEALQYAEKEPLMVIGGAQIYKEFLPYADEIICTQIDETFDADTFIPPIDETKWQLVRIEPGKVDPQNPYAHQSEWWKRR</sequence>
<evidence type="ECO:0000256" key="9">
    <source>
        <dbReference type="RuleBase" id="RU004474"/>
    </source>
</evidence>
<dbReference type="PRINTS" id="PR00070">
    <property type="entry name" value="DHFR"/>
</dbReference>
<evidence type="ECO:0000256" key="8">
    <source>
        <dbReference type="PIRNR" id="PIRNR000194"/>
    </source>
</evidence>
<proteinExistence type="inferred from homology"/>
<comment type="caution">
    <text evidence="11">The sequence shown here is derived from an EMBL/GenBank/DDBJ whole genome shotgun (WGS) entry which is preliminary data.</text>
</comment>
<evidence type="ECO:0000259" key="10">
    <source>
        <dbReference type="PROSITE" id="PS51330"/>
    </source>
</evidence>
<dbReference type="PROSITE" id="PS51330">
    <property type="entry name" value="DHFR_2"/>
    <property type="match status" value="1"/>
</dbReference>
<dbReference type="InterPro" id="IPR012259">
    <property type="entry name" value="DHFR"/>
</dbReference>
<dbReference type="CDD" id="cd00209">
    <property type="entry name" value="DHFR"/>
    <property type="match status" value="1"/>
</dbReference>
<dbReference type="PIRSF" id="PIRSF000194">
    <property type="entry name" value="DHFR"/>
    <property type="match status" value="1"/>
</dbReference>
<dbReference type="GO" id="GO:0004146">
    <property type="term" value="F:dihydrofolate reductase activity"/>
    <property type="evidence" value="ECO:0007669"/>
    <property type="project" value="UniProtKB-EC"/>
</dbReference>
<dbReference type="GO" id="GO:0006730">
    <property type="term" value="P:one-carbon metabolic process"/>
    <property type="evidence" value="ECO:0007669"/>
    <property type="project" value="UniProtKB-KW"/>
</dbReference>
<evidence type="ECO:0000256" key="3">
    <source>
        <dbReference type="ARBA" id="ARBA00012856"/>
    </source>
</evidence>
<dbReference type="GO" id="GO:0046452">
    <property type="term" value="P:dihydrofolate metabolic process"/>
    <property type="evidence" value="ECO:0007669"/>
    <property type="project" value="TreeGrafter"/>
</dbReference>
<evidence type="ECO:0000256" key="1">
    <source>
        <dbReference type="ARBA" id="ARBA00004903"/>
    </source>
</evidence>
<dbReference type="GO" id="GO:0005829">
    <property type="term" value="C:cytosol"/>
    <property type="evidence" value="ECO:0007669"/>
    <property type="project" value="TreeGrafter"/>
</dbReference>
<feature type="domain" description="DHFR" evidence="10">
    <location>
        <begin position="1"/>
        <end position="161"/>
    </location>
</feature>
<keyword evidence="6 8" id="KW-0560">Oxidoreductase</keyword>
<dbReference type="PANTHER" id="PTHR48069:SF3">
    <property type="entry name" value="DIHYDROFOLATE REDUCTASE"/>
    <property type="match status" value="1"/>
</dbReference>
<name>A0A2N6SPU1_9LACT</name>
<dbReference type="Pfam" id="PF00186">
    <property type="entry name" value="DHFR_1"/>
    <property type="match status" value="1"/>
</dbReference>
<gene>
    <name evidence="11" type="ORF">CJ205_01100</name>
</gene>
<dbReference type="SUPFAM" id="SSF53597">
    <property type="entry name" value="Dihydrofolate reductase-like"/>
    <property type="match status" value="1"/>
</dbReference>
<dbReference type="InterPro" id="IPR001796">
    <property type="entry name" value="DHFR_dom"/>
</dbReference>
<dbReference type="GO" id="GO:0046654">
    <property type="term" value="P:tetrahydrofolate biosynthetic process"/>
    <property type="evidence" value="ECO:0007669"/>
    <property type="project" value="UniProtKB-UniPathway"/>
</dbReference>
<dbReference type="Proteomes" id="UP000235682">
    <property type="component" value="Unassembled WGS sequence"/>
</dbReference>
<keyword evidence="5 8" id="KW-0521">NADP</keyword>
<dbReference type="OrthoDB" id="9804315at2"/>
<dbReference type="PANTHER" id="PTHR48069">
    <property type="entry name" value="DIHYDROFOLATE REDUCTASE"/>
    <property type="match status" value="1"/>
</dbReference>
<dbReference type="AlphaFoldDB" id="A0A2N6SPU1"/>
<dbReference type="PROSITE" id="PS00075">
    <property type="entry name" value="DHFR_1"/>
    <property type="match status" value="1"/>
</dbReference>
<accession>A0A2N6SPU1</accession>
<evidence type="ECO:0000256" key="7">
    <source>
        <dbReference type="ARBA" id="ARBA00025067"/>
    </source>
</evidence>
<evidence type="ECO:0000256" key="5">
    <source>
        <dbReference type="ARBA" id="ARBA00022857"/>
    </source>
</evidence>
<reference evidence="11 12" key="1">
    <citation type="submission" date="2017-09" db="EMBL/GenBank/DDBJ databases">
        <title>Bacterial strain isolated from the female urinary microbiota.</title>
        <authorList>
            <person name="Thomas-White K."/>
            <person name="Kumar N."/>
            <person name="Forster S."/>
            <person name="Putonti C."/>
            <person name="Lawley T."/>
            <person name="Wolfe A.J."/>
        </authorList>
    </citation>
    <scope>NUCLEOTIDE SEQUENCE [LARGE SCALE GENOMIC DNA]</scope>
    <source>
        <strain evidence="11 12">UMB0852</strain>
    </source>
</reference>
<evidence type="ECO:0000313" key="12">
    <source>
        <dbReference type="Proteomes" id="UP000235682"/>
    </source>
</evidence>
<evidence type="ECO:0000313" key="11">
    <source>
        <dbReference type="EMBL" id="PMC59093.1"/>
    </source>
</evidence>
<keyword evidence="4 8" id="KW-0554">One-carbon metabolism</keyword>
<dbReference type="RefSeq" id="WP_102227808.1">
    <property type="nucleotide sequence ID" value="NZ_PNFY01000019.1"/>
</dbReference>
<dbReference type="EC" id="1.5.1.3" evidence="3 8"/>
<dbReference type="STRING" id="84521.SAMN04487994_100352"/>
<protein>
    <recommendedName>
        <fullName evidence="3 8">Dihydrofolate reductase</fullName>
        <ecNumber evidence="3 8">1.5.1.3</ecNumber>
    </recommendedName>
</protein>
<evidence type="ECO:0000256" key="4">
    <source>
        <dbReference type="ARBA" id="ARBA00022563"/>
    </source>
</evidence>
<dbReference type="EMBL" id="PNHE01000002">
    <property type="protein sequence ID" value="PMC59093.1"/>
    <property type="molecule type" value="Genomic_DNA"/>
</dbReference>
<comment type="pathway">
    <text evidence="1 8">Cofactor biosynthesis; tetrahydrofolate biosynthesis; 5,6,7,8-tetrahydrofolate from 7,8-dihydrofolate: step 1/1.</text>
</comment>
<keyword evidence="12" id="KW-1185">Reference proteome</keyword>
<dbReference type="GO" id="GO:0070401">
    <property type="term" value="F:NADP+ binding"/>
    <property type="evidence" value="ECO:0007669"/>
    <property type="project" value="UniProtKB-ARBA"/>
</dbReference>